<keyword evidence="7" id="KW-1133">Transmembrane helix</keyword>
<gene>
    <name evidence="8" type="ORF">GCM10010832_19450</name>
</gene>
<keyword evidence="7" id="KW-0812">Transmembrane</keyword>
<feature type="transmembrane region" description="Helical" evidence="7">
    <location>
        <begin position="70"/>
        <end position="91"/>
    </location>
</feature>
<dbReference type="NCBIfam" id="TIGR02116">
    <property type="entry name" value="toxin_Txe_YoeB"/>
    <property type="match status" value="1"/>
</dbReference>
<comment type="similarity">
    <text evidence="1">Belongs to the YoeB family.</text>
</comment>
<evidence type="ECO:0000256" key="6">
    <source>
        <dbReference type="ARBA" id="ARBA00030388"/>
    </source>
</evidence>
<organism evidence="8 9">
    <name type="scientific">Psychroflexus planctonicus</name>
    <dbReference type="NCBI Taxonomy" id="1526575"/>
    <lineage>
        <taxon>Bacteria</taxon>
        <taxon>Pseudomonadati</taxon>
        <taxon>Bacteroidota</taxon>
        <taxon>Flavobacteriia</taxon>
        <taxon>Flavobacteriales</taxon>
        <taxon>Flavobacteriaceae</taxon>
        <taxon>Psychroflexus</taxon>
    </lineage>
</organism>
<evidence type="ECO:0000256" key="7">
    <source>
        <dbReference type="SAM" id="Phobius"/>
    </source>
</evidence>
<evidence type="ECO:0000256" key="5">
    <source>
        <dbReference type="ARBA" id="ARBA00022801"/>
    </source>
</evidence>
<evidence type="ECO:0000256" key="2">
    <source>
        <dbReference type="ARBA" id="ARBA00022649"/>
    </source>
</evidence>
<evidence type="ECO:0000313" key="9">
    <source>
        <dbReference type="Proteomes" id="UP000599179"/>
    </source>
</evidence>
<comment type="caution">
    <text evidence="8">The sequence shown here is derived from an EMBL/GenBank/DDBJ whole genome shotgun (WGS) entry which is preliminary data.</text>
</comment>
<evidence type="ECO:0000313" key="8">
    <source>
        <dbReference type="EMBL" id="GGE39296.1"/>
    </source>
</evidence>
<evidence type="ECO:0000256" key="1">
    <source>
        <dbReference type="ARBA" id="ARBA00008172"/>
    </source>
</evidence>
<reference evidence="9" key="1">
    <citation type="journal article" date="2019" name="Int. J. Syst. Evol. Microbiol.">
        <title>The Global Catalogue of Microorganisms (GCM) 10K type strain sequencing project: providing services to taxonomists for standard genome sequencing and annotation.</title>
        <authorList>
            <consortium name="The Broad Institute Genomics Platform"/>
            <consortium name="The Broad Institute Genome Sequencing Center for Infectious Disease"/>
            <person name="Wu L."/>
            <person name="Ma J."/>
        </authorList>
    </citation>
    <scope>NUCLEOTIDE SEQUENCE [LARGE SCALE GENOMIC DNA]</scope>
    <source>
        <strain evidence="9">CGMCC 1.12931</strain>
    </source>
</reference>
<evidence type="ECO:0000256" key="3">
    <source>
        <dbReference type="ARBA" id="ARBA00022722"/>
    </source>
</evidence>
<name>A0ABQ1SK72_9FLAO</name>
<dbReference type="Pfam" id="PF06769">
    <property type="entry name" value="YoeB_toxin"/>
    <property type="match status" value="1"/>
</dbReference>
<accession>A0ABQ1SK72</accession>
<keyword evidence="2" id="KW-1277">Toxin-antitoxin system</keyword>
<dbReference type="Proteomes" id="UP000599179">
    <property type="component" value="Unassembled WGS sequence"/>
</dbReference>
<keyword evidence="3" id="KW-0540">Nuclease</keyword>
<dbReference type="EMBL" id="BMGM01000008">
    <property type="protein sequence ID" value="GGE39296.1"/>
    <property type="molecule type" value="Genomic_DNA"/>
</dbReference>
<sequence>MGNYRIVIKKTAKKDFAKHKKSGNVKSTAKISKIIEELKVHPYSGTGKPEQLKHELSGLWSRRINKKDRLIYEVVENVVTVYIISAMGHYYDK</sequence>
<evidence type="ECO:0000256" key="4">
    <source>
        <dbReference type="ARBA" id="ARBA00022759"/>
    </source>
</evidence>
<dbReference type="SUPFAM" id="SSF143011">
    <property type="entry name" value="RelE-like"/>
    <property type="match status" value="1"/>
</dbReference>
<dbReference type="RefSeq" id="WP_188458929.1">
    <property type="nucleotide sequence ID" value="NZ_BMGM01000008.1"/>
</dbReference>
<keyword evidence="7" id="KW-0472">Membrane</keyword>
<dbReference type="PANTHER" id="PTHR38039:SF1">
    <property type="entry name" value="TOXIN YOEB"/>
    <property type="match status" value="1"/>
</dbReference>
<keyword evidence="9" id="KW-1185">Reference proteome</keyword>
<dbReference type="Gene3D" id="3.30.2310.20">
    <property type="entry name" value="RelE-like"/>
    <property type="match status" value="1"/>
</dbReference>
<dbReference type="InterPro" id="IPR009614">
    <property type="entry name" value="YoeB_toxin"/>
</dbReference>
<proteinExistence type="inferred from homology"/>
<keyword evidence="4" id="KW-0255">Endonuclease</keyword>
<keyword evidence="5" id="KW-0378">Hydrolase</keyword>
<dbReference type="PANTHER" id="PTHR38039">
    <property type="entry name" value="TOXIN YOEB"/>
    <property type="match status" value="1"/>
</dbReference>
<protein>
    <recommendedName>
        <fullName evidence="6">Putative mRNA interferase YoeB</fullName>
    </recommendedName>
</protein>
<dbReference type="InterPro" id="IPR035093">
    <property type="entry name" value="RelE/ParE_toxin_dom_sf"/>
</dbReference>